<organism evidence="2">
    <name type="scientific">Gordonia sp. MP11Mi</name>
    <dbReference type="NCBI Taxonomy" id="3022769"/>
    <lineage>
        <taxon>Bacteria</taxon>
        <taxon>Bacillati</taxon>
        <taxon>Actinomycetota</taxon>
        <taxon>Actinomycetes</taxon>
        <taxon>Mycobacteriales</taxon>
        <taxon>Gordoniaceae</taxon>
        <taxon>Gordonia</taxon>
    </lineage>
</organism>
<sequence>MDQLLVPVGMTVVVLCLLSVLICVVSMAFSWGVKRPRPKEYTLDQRWDRNPQLFSATEIDPMTLARHAAPGDTEGGSASGKW</sequence>
<dbReference type="EMBL" id="CP128986">
    <property type="protein sequence ID" value="WOC10952.1"/>
    <property type="molecule type" value="Genomic_DNA"/>
</dbReference>
<reference evidence="2" key="1">
    <citation type="submission" date="2023-06" db="EMBL/GenBank/DDBJ databases">
        <title>Gordonia sp. nov. and Pseudochrobactrum sp. nov., two species isolated from the burying beetle Nicrophorus vespilloides.</title>
        <authorList>
            <person name="Poehlein A."/>
            <person name="Guzman J."/>
            <person name="Daniel R."/>
            <person name="Vilcinskas A."/>
        </authorList>
    </citation>
    <scope>NUCLEOTIDE SEQUENCE</scope>
    <source>
        <strain evidence="2">MP11Mi</strain>
    </source>
</reference>
<dbReference type="RefSeq" id="WP_420040301.1">
    <property type="nucleotide sequence ID" value="NZ_CP128986.1"/>
</dbReference>
<feature type="transmembrane region" description="Helical" evidence="1">
    <location>
        <begin position="12"/>
        <end position="33"/>
    </location>
</feature>
<evidence type="ECO:0000256" key="1">
    <source>
        <dbReference type="SAM" id="Phobius"/>
    </source>
</evidence>
<dbReference type="AlphaFoldDB" id="A0AA97CRT6"/>
<accession>A0AA97CRT6</accession>
<evidence type="ECO:0000313" key="2">
    <source>
        <dbReference type="EMBL" id="WOC10952.1"/>
    </source>
</evidence>
<name>A0AA97CRT6_9ACTN</name>
<proteinExistence type="predicted"/>
<gene>
    <name evidence="2" type="ORF">MP11Mi_00110</name>
</gene>
<keyword evidence="1" id="KW-0472">Membrane</keyword>
<keyword evidence="1" id="KW-1133">Transmembrane helix</keyword>
<keyword evidence="1" id="KW-0812">Transmembrane</keyword>
<protein>
    <submittedName>
        <fullName evidence="2">Uncharacterized protein</fullName>
    </submittedName>
</protein>